<dbReference type="KEGG" id="ifn:GM661_05835"/>
<dbReference type="InterPro" id="IPR013216">
    <property type="entry name" value="Methyltransf_11"/>
</dbReference>
<evidence type="ECO:0000313" key="3">
    <source>
        <dbReference type="Proteomes" id="UP000665020"/>
    </source>
</evidence>
<evidence type="ECO:0000259" key="1">
    <source>
        <dbReference type="Pfam" id="PF08241"/>
    </source>
</evidence>
<dbReference type="EMBL" id="CP046640">
    <property type="protein sequence ID" value="QTL97536.1"/>
    <property type="molecule type" value="Genomic_DNA"/>
</dbReference>
<dbReference type="Proteomes" id="UP000665020">
    <property type="component" value="Chromosome"/>
</dbReference>
<dbReference type="RefSeq" id="WP_230869169.1">
    <property type="nucleotide sequence ID" value="NZ_CP046640.1"/>
</dbReference>
<organism evidence="2 3">
    <name type="scientific">Iocasia fonsfrigidae</name>
    <dbReference type="NCBI Taxonomy" id="2682810"/>
    <lineage>
        <taxon>Bacteria</taxon>
        <taxon>Bacillati</taxon>
        <taxon>Bacillota</taxon>
        <taxon>Clostridia</taxon>
        <taxon>Halanaerobiales</taxon>
        <taxon>Halanaerobiaceae</taxon>
        <taxon>Iocasia</taxon>
    </lineage>
</organism>
<dbReference type="SUPFAM" id="SSF53335">
    <property type="entry name" value="S-adenosyl-L-methionine-dependent methyltransferases"/>
    <property type="match status" value="1"/>
</dbReference>
<protein>
    <submittedName>
        <fullName evidence="2">Methyltransferase domain-containing protein</fullName>
    </submittedName>
</protein>
<dbReference type="Gene3D" id="3.40.50.150">
    <property type="entry name" value="Vaccinia Virus protein VP39"/>
    <property type="match status" value="1"/>
</dbReference>
<gene>
    <name evidence="2" type="ORF">GM661_05835</name>
</gene>
<reference evidence="2" key="1">
    <citation type="submission" date="2019-12" db="EMBL/GenBank/DDBJ databases">
        <authorList>
            <person name="zhang j."/>
            <person name="sun C.M."/>
        </authorList>
    </citation>
    <scope>NUCLEOTIDE SEQUENCE</scope>
    <source>
        <strain evidence="2">NS-1</strain>
    </source>
</reference>
<dbReference type="GO" id="GO:0008757">
    <property type="term" value="F:S-adenosylmethionine-dependent methyltransferase activity"/>
    <property type="evidence" value="ECO:0007669"/>
    <property type="project" value="InterPro"/>
</dbReference>
<dbReference type="InterPro" id="IPR029063">
    <property type="entry name" value="SAM-dependent_MTases_sf"/>
</dbReference>
<name>A0A8A7K742_9FIRM</name>
<accession>A0A8A7K742</accession>
<dbReference type="Pfam" id="PF08241">
    <property type="entry name" value="Methyltransf_11"/>
    <property type="match status" value="1"/>
</dbReference>
<proteinExistence type="predicted"/>
<dbReference type="AlphaFoldDB" id="A0A8A7K742"/>
<keyword evidence="2" id="KW-0808">Transferase</keyword>
<dbReference type="CDD" id="cd02440">
    <property type="entry name" value="AdoMet_MTases"/>
    <property type="match status" value="1"/>
</dbReference>
<sequence length="248" mass="28952">MQNIYDNNKFYNSYLKLRENNAGLNEVLEIPAFRSLLPDLDNKTILDLGCGYGENCKWYINKGAKKVIGIDISKNMIEKAKKEYSDDKIEYKNVPMEELDFSKNIFDIVLSSLSFHYVKDFNSLIEKINKMLKPNGSLVFSQEHPIATAKKKKNGWFINNQGEKSHWIMDNYHYEGKREQEWFIDGVIKYHRTIATILNTLIKHGFNILKVLEPIALETAEKNNAQLKEERRRPPFIIIKVKSTKCIN</sequence>
<keyword evidence="3" id="KW-1185">Reference proteome</keyword>
<evidence type="ECO:0000313" key="2">
    <source>
        <dbReference type="EMBL" id="QTL97536.1"/>
    </source>
</evidence>
<feature type="domain" description="Methyltransferase type 11" evidence="1">
    <location>
        <begin position="46"/>
        <end position="140"/>
    </location>
</feature>
<dbReference type="GO" id="GO:0032259">
    <property type="term" value="P:methylation"/>
    <property type="evidence" value="ECO:0007669"/>
    <property type="project" value="UniProtKB-KW"/>
</dbReference>
<dbReference type="PANTHER" id="PTHR43861">
    <property type="entry name" value="TRANS-ACONITATE 2-METHYLTRANSFERASE-RELATED"/>
    <property type="match status" value="1"/>
</dbReference>
<keyword evidence="2" id="KW-0489">Methyltransferase</keyword>